<dbReference type="CDD" id="cd02025">
    <property type="entry name" value="PanK"/>
    <property type="match status" value="1"/>
</dbReference>
<dbReference type="Gene3D" id="3.40.50.300">
    <property type="entry name" value="P-loop containing nucleotide triphosphate hydrolases"/>
    <property type="match status" value="1"/>
</dbReference>
<dbReference type="GO" id="GO:0005524">
    <property type="term" value="F:ATP binding"/>
    <property type="evidence" value="ECO:0007669"/>
    <property type="project" value="UniProtKB-UniRule"/>
</dbReference>
<dbReference type="Proteomes" id="UP000663801">
    <property type="component" value="Unassembled WGS sequence"/>
</dbReference>
<proteinExistence type="inferred from homology"/>
<dbReference type="GO" id="GO:0015937">
    <property type="term" value="P:coenzyme A biosynthetic process"/>
    <property type="evidence" value="ECO:0007669"/>
    <property type="project" value="UniProtKB-UniRule"/>
</dbReference>
<evidence type="ECO:0000313" key="19">
    <source>
        <dbReference type="Proteomes" id="UP000663801"/>
    </source>
</evidence>
<dbReference type="PANTHER" id="PTHR10285">
    <property type="entry name" value="URIDINE KINASE"/>
    <property type="match status" value="1"/>
</dbReference>
<reference evidence="18" key="1">
    <citation type="submission" date="2021-01" db="EMBL/GenBank/DDBJ databases">
        <title>KCTC 19127 draft genome.</title>
        <authorList>
            <person name="An D."/>
        </authorList>
    </citation>
    <scope>NUCLEOTIDE SEQUENCE</scope>
    <source>
        <strain evidence="18">KCTC 19127</strain>
    </source>
</reference>
<sequence>MPDDEAVSAAPDTPTLPARVGGHAPRGGTVTEPRPGRRTAPGRRPVFDEDLSPFVDMDRAEWAALARATPLPLSADELTRLSGLGDPIDLAEVETVYLPLSRLLNLYVAGTGTLHRVTSTFLGERAARTPFVIGVGGSVAVGKSTTARVLRELLARWPDTPRVELITTDGFLYPNAVLEARGLMDRKGFPESYDRRALLRFVAAVKSGAAEVRAPRYDHLTYDIVPDEEIVVHRPDVLIVEGLNVLQPAQLDEEGEAALSLSDFFDFSVYVDADIDSIRRWYVERFLSLRQTAFADPQSFFHRFAALTDTEAVELAERIWGSINEPNLTENILPTRGRASLVMVKGPDHAVSRIRLRKL</sequence>
<evidence type="ECO:0000256" key="4">
    <source>
        <dbReference type="ARBA" id="ARBA00006087"/>
    </source>
</evidence>
<dbReference type="AlphaFoldDB" id="A0A938YM03"/>
<comment type="similarity">
    <text evidence="4 14 15">Belongs to the prokaryotic pantothenate kinase family.</text>
</comment>
<feature type="binding site" evidence="14">
    <location>
        <begin position="137"/>
        <end position="144"/>
    </location>
    <ligand>
        <name>ATP</name>
        <dbReference type="ChEBI" id="CHEBI:30616"/>
    </ligand>
</feature>
<keyword evidence="8 14" id="KW-0808">Transferase</keyword>
<gene>
    <name evidence="14" type="primary">coaA</name>
    <name evidence="18" type="ORF">JL107_14475</name>
</gene>
<evidence type="ECO:0000256" key="3">
    <source>
        <dbReference type="ARBA" id="ARBA00005225"/>
    </source>
</evidence>
<dbReference type="SUPFAM" id="SSF52540">
    <property type="entry name" value="P-loop containing nucleoside triphosphate hydrolases"/>
    <property type="match status" value="1"/>
</dbReference>
<evidence type="ECO:0000256" key="6">
    <source>
        <dbReference type="ARBA" id="ARBA00015080"/>
    </source>
</evidence>
<keyword evidence="12 14" id="KW-0173">Coenzyme A biosynthesis</keyword>
<dbReference type="GO" id="GO:0005737">
    <property type="term" value="C:cytoplasm"/>
    <property type="evidence" value="ECO:0007669"/>
    <property type="project" value="UniProtKB-SubCell"/>
</dbReference>
<feature type="domain" description="Phosphoribulokinase/uridine kinase" evidence="17">
    <location>
        <begin position="132"/>
        <end position="278"/>
    </location>
</feature>
<dbReference type="InterPro" id="IPR004566">
    <property type="entry name" value="PanK"/>
</dbReference>
<evidence type="ECO:0000256" key="11">
    <source>
        <dbReference type="ARBA" id="ARBA00022840"/>
    </source>
</evidence>
<comment type="subcellular location">
    <subcellularLocation>
        <location evidence="2 14 15">Cytoplasm</location>
    </subcellularLocation>
</comment>
<evidence type="ECO:0000256" key="16">
    <source>
        <dbReference type="SAM" id="MobiDB-lite"/>
    </source>
</evidence>
<dbReference type="GO" id="GO:0004594">
    <property type="term" value="F:pantothenate kinase activity"/>
    <property type="evidence" value="ECO:0007669"/>
    <property type="project" value="UniProtKB-UniRule"/>
</dbReference>
<evidence type="ECO:0000256" key="12">
    <source>
        <dbReference type="ARBA" id="ARBA00022993"/>
    </source>
</evidence>
<evidence type="ECO:0000256" key="5">
    <source>
        <dbReference type="ARBA" id="ARBA00012102"/>
    </source>
</evidence>
<evidence type="ECO:0000256" key="9">
    <source>
        <dbReference type="ARBA" id="ARBA00022741"/>
    </source>
</evidence>
<keyword evidence="7 14" id="KW-0963">Cytoplasm</keyword>
<dbReference type="NCBIfam" id="TIGR00554">
    <property type="entry name" value="panK_bact"/>
    <property type="match status" value="1"/>
</dbReference>
<evidence type="ECO:0000313" key="18">
    <source>
        <dbReference type="EMBL" id="MBM9477654.1"/>
    </source>
</evidence>
<dbReference type="Pfam" id="PF00485">
    <property type="entry name" value="PRK"/>
    <property type="match status" value="1"/>
</dbReference>
<dbReference type="InterPro" id="IPR006083">
    <property type="entry name" value="PRK/URK"/>
</dbReference>
<dbReference type="InterPro" id="IPR027417">
    <property type="entry name" value="P-loop_NTPase"/>
</dbReference>
<comment type="caution">
    <text evidence="18">The sequence shown here is derived from an EMBL/GenBank/DDBJ whole genome shotgun (WGS) entry which is preliminary data.</text>
</comment>
<comment type="pathway">
    <text evidence="3 14 15">Cofactor biosynthesis; coenzyme A biosynthesis; CoA from (R)-pantothenate: step 1/5.</text>
</comment>
<keyword evidence="19" id="KW-1185">Reference proteome</keyword>
<evidence type="ECO:0000256" key="7">
    <source>
        <dbReference type="ARBA" id="ARBA00022490"/>
    </source>
</evidence>
<dbReference type="HAMAP" id="MF_00215">
    <property type="entry name" value="Pantothen_kinase_1"/>
    <property type="match status" value="1"/>
</dbReference>
<comment type="catalytic activity">
    <reaction evidence="1 14 15">
        <text>(R)-pantothenate + ATP = (R)-4'-phosphopantothenate + ADP + H(+)</text>
        <dbReference type="Rhea" id="RHEA:16373"/>
        <dbReference type="ChEBI" id="CHEBI:10986"/>
        <dbReference type="ChEBI" id="CHEBI:15378"/>
        <dbReference type="ChEBI" id="CHEBI:29032"/>
        <dbReference type="ChEBI" id="CHEBI:30616"/>
        <dbReference type="ChEBI" id="CHEBI:456216"/>
        <dbReference type="EC" id="2.7.1.33"/>
    </reaction>
</comment>
<protein>
    <recommendedName>
        <fullName evidence="6 14">Pantothenate kinase</fullName>
        <ecNumber evidence="5 14">2.7.1.33</ecNumber>
    </recommendedName>
    <alternativeName>
        <fullName evidence="13 14">Pantothenic acid kinase</fullName>
    </alternativeName>
</protein>
<accession>A0A938YM03</accession>
<dbReference type="PIRSF" id="PIRSF000545">
    <property type="entry name" value="Pantothenate_kin"/>
    <property type="match status" value="1"/>
</dbReference>
<keyword evidence="9 14" id="KW-0547">Nucleotide-binding</keyword>
<feature type="region of interest" description="Disordered" evidence="16">
    <location>
        <begin position="1"/>
        <end position="47"/>
    </location>
</feature>
<dbReference type="EC" id="2.7.1.33" evidence="5 14"/>
<dbReference type="EMBL" id="JAERWL010000012">
    <property type="protein sequence ID" value="MBM9477654.1"/>
    <property type="molecule type" value="Genomic_DNA"/>
</dbReference>
<dbReference type="RefSeq" id="WP_205257777.1">
    <property type="nucleotide sequence ID" value="NZ_BAAAPV010000005.1"/>
</dbReference>
<evidence type="ECO:0000256" key="8">
    <source>
        <dbReference type="ARBA" id="ARBA00022679"/>
    </source>
</evidence>
<evidence type="ECO:0000256" key="15">
    <source>
        <dbReference type="RuleBase" id="RU003530"/>
    </source>
</evidence>
<name>A0A938YM03_9ACTN</name>
<evidence type="ECO:0000256" key="14">
    <source>
        <dbReference type="HAMAP-Rule" id="MF_00215"/>
    </source>
</evidence>
<evidence type="ECO:0000256" key="10">
    <source>
        <dbReference type="ARBA" id="ARBA00022777"/>
    </source>
</evidence>
<evidence type="ECO:0000256" key="2">
    <source>
        <dbReference type="ARBA" id="ARBA00004496"/>
    </source>
</evidence>
<evidence type="ECO:0000259" key="17">
    <source>
        <dbReference type="Pfam" id="PF00485"/>
    </source>
</evidence>
<keyword evidence="11 14" id="KW-0067">ATP-binding</keyword>
<organism evidence="18 19">
    <name type="scientific">Nakamurella flavida</name>
    <dbReference type="NCBI Taxonomy" id="363630"/>
    <lineage>
        <taxon>Bacteria</taxon>
        <taxon>Bacillati</taxon>
        <taxon>Actinomycetota</taxon>
        <taxon>Actinomycetes</taxon>
        <taxon>Nakamurellales</taxon>
        <taxon>Nakamurellaceae</taxon>
        <taxon>Nakamurella</taxon>
    </lineage>
</organism>
<evidence type="ECO:0000256" key="1">
    <source>
        <dbReference type="ARBA" id="ARBA00001206"/>
    </source>
</evidence>
<keyword evidence="10 14" id="KW-0418">Kinase</keyword>
<evidence type="ECO:0000256" key="13">
    <source>
        <dbReference type="ARBA" id="ARBA00032866"/>
    </source>
</evidence>